<name>A4TWJ4_9PROT</name>
<dbReference type="GO" id="GO:0005737">
    <property type="term" value="C:cytoplasm"/>
    <property type="evidence" value="ECO:0007669"/>
    <property type="project" value="UniProtKB-SubCell"/>
</dbReference>
<dbReference type="PIRSF" id="PIRSF003107">
    <property type="entry name" value="PhoU"/>
    <property type="match status" value="1"/>
</dbReference>
<reference evidence="10" key="1">
    <citation type="journal article" date="2007" name="J. Bacteriol.">
        <title>Comparative genome analysis of four magnetotactic bacteria reveals a complex set of group-specific genes implicated in magnetosome biomineralization and function.</title>
        <authorList>
            <person name="Richter M."/>
            <person name="Kube M."/>
            <person name="Bazylinski D.A."/>
            <person name="Lombardot T."/>
            <person name="Gloeckner F.O."/>
            <person name="Reinhardt R."/>
            <person name="Schueler D."/>
        </authorList>
    </citation>
    <scope>NUCLEOTIDE SEQUENCE</scope>
    <source>
        <strain evidence="10">MSR-1</strain>
    </source>
</reference>
<evidence type="ECO:0000256" key="3">
    <source>
        <dbReference type="ARBA" id="ARBA00011738"/>
    </source>
</evidence>
<dbReference type="GO" id="GO:0030643">
    <property type="term" value="P:intracellular phosphate ion homeostasis"/>
    <property type="evidence" value="ECO:0007669"/>
    <property type="project" value="InterPro"/>
</dbReference>
<gene>
    <name evidence="10" type="primary">phoU</name>
    <name evidence="10" type="ORF">MGR_2708</name>
</gene>
<comment type="function">
    <text evidence="7 8">Plays a role in the regulation of phosphate uptake.</text>
</comment>
<keyword evidence="5 8" id="KW-0963">Cytoplasm</keyword>
<evidence type="ECO:0000256" key="1">
    <source>
        <dbReference type="ARBA" id="ARBA00004496"/>
    </source>
</evidence>
<evidence type="ECO:0000256" key="6">
    <source>
        <dbReference type="ARBA" id="ARBA00022592"/>
    </source>
</evidence>
<dbReference type="RefSeq" id="WP_106001926.1">
    <property type="nucleotide sequence ID" value="NZ_CP027527.1"/>
</dbReference>
<protein>
    <recommendedName>
        <fullName evidence="8">Phosphate-specific transport system accessory protein PhoU</fullName>
    </recommendedName>
</protein>
<feature type="domain" description="PhoU" evidence="9">
    <location>
        <begin position="24"/>
        <end position="111"/>
    </location>
</feature>
<evidence type="ECO:0000256" key="5">
    <source>
        <dbReference type="ARBA" id="ARBA00022490"/>
    </source>
</evidence>
<dbReference type="InterPro" id="IPR026022">
    <property type="entry name" value="PhoU_dom"/>
</dbReference>
<dbReference type="GO" id="GO:0045936">
    <property type="term" value="P:negative regulation of phosphate metabolic process"/>
    <property type="evidence" value="ECO:0007669"/>
    <property type="project" value="InterPro"/>
</dbReference>
<evidence type="ECO:0000256" key="4">
    <source>
        <dbReference type="ARBA" id="ARBA00022448"/>
    </source>
</evidence>
<dbReference type="Gene3D" id="1.20.58.220">
    <property type="entry name" value="Phosphate transport system protein phou homolog 2, domain 2"/>
    <property type="match status" value="2"/>
</dbReference>
<feature type="domain" description="PhoU" evidence="9">
    <location>
        <begin position="127"/>
        <end position="211"/>
    </location>
</feature>
<dbReference type="FunFam" id="1.20.58.220:FF:000004">
    <property type="entry name" value="Phosphate-specific transport system accessory protein PhoU"/>
    <property type="match status" value="1"/>
</dbReference>
<dbReference type="Pfam" id="PF01895">
    <property type="entry name" value="PhoU"/>
    <property type="match status" value="2"/>
</dbReference>
<evidence type="ECO:0000256" key="8">
    <source>
        <dbReference type="PIRNR" id="PIRNR003107"/>
    </source>
</evidence>
<dbReference type="InterPro" id="IPR038078">
    <property type="entry name" value="PhoU-like_sf"/>
</dbReference>
<dbReference type="PANTHER" id="PTHR42930">
    <property type="entry name" value="PHOSPHATE-SPECIFIC TRANSPORT SYSTEM ACCESSORY PROTEIN PHOU"/>
    <property type="match status" value="1"/>
</dbReference>
<dbReference type="EMBL" id="CU459003">
    <property type="protein sequence ID" value="CAM75001.1"/>
    <property type="molecule type" value="Genomic_DNA"/>
</dbReference>
<keyword evidence="6 8" id="KW-0592">Phosphate transport</keyword>
<organism evidence="10">
    <name type="scientific">Magnetospirillum gryphiswaldense</name>
    <dbReference type="NCBI Taxonomy" id="55518"/>
    <lineage>
        <taxon>Bacteria</taxon>
        <taxon>Pseudomonadati</taxon>
        <taxon>Pseudomonadota</taxon>
        <taxon>Alphaproteobacteria</taxon>
        <taxon>Rhodospirillales</taxon>
        <taxon>Rhodospirillaceae</taxon>
        <taxon>Magnetospirillum</taxon>
    </lineage>
</organism>
<evidence type="ECO:0000256" key="7">
    <source>
        <dbReference type="ARBA" id="ARBA00056181"/>
    </source>
</evidence>
<dbReference type="SUPFAM" id="SSF109755">
    <property type="entry name" value="PhoU-like"/>
    <property type="match status" value="1"/>
</dbReference>
<proteinExistence type="inferred from homology"/>
<dbReference type="AlphaFoldDB" id="A4TWJ4"/>
<evidence type="ECO:0000259" key="9">
    <source>
        <dbReference type="Pfam" id="PF01895"/>
    </source>
</evidence>
<accession>A4TWJ4</accession>
<dbReference type="NCBIfam" id="TIGR02135">
    <property type="entry name" value="phoU_full"/>
    <property type="match status" value="1"/>
</dbReference>
<comment type="similarity">
    <text evidence="2 8">Belongs to the PhoU family.</text>
</comment>
<comment type="subunit">
    <text evidence="3 8">Homodimer.</text>
</comment>
<sequence>MPTIGDQHIVKSYDDELKRLHDALARMAGLAEAQLAAAIEALDKRDSDIATRVMNDDPKVDECEHFINEQTVRLLALRAPVADDLRMVISALKAAGDIERIADHAANAAKRSLVLNQMPPVAPMRSLVRMGKLVAELLNEVLDAFLAHDAERALAVRSRDQEVDDLYSSLFREILTYMMEDPRTITACSHLMFIAKNIERVGDHATNIAEMTYFIATGRALGGQRPKRDTSAYEDGTSPV</sequence>
<evidence type="ECO:0000256" key="2">
    <source>
        <dbReference type="ARBA" id="ARBA00008107"/>
    </source>
</evidence>
<dbReference type="PANTHER" id="PTHR42930:SF3">
    <property type="entry name" value="PHOSPHATE-SPECIFIC TRANSPORT SYSTEM ACCESSORY PROTEIN PHOU"/>
    <property type="match status" value="1"/>
</dbReference>
<dbReference type="GO" id="GO:0006817">
    <property type="term" value="P:phosphate ion transport"/>
    <property type="evidence" value="ECO:0007669"/>
    <property type="project" value="UniProtKB-KW"/>
</dbReference>
<keyword evidence="4 8" id="KW-0813">Transport</keyword>
<evidence type="ECO:0000313" key="10">
    <source>
        <dbReference type="EMBL" id="CAM75001.1"/>
    </source>
</evidence>
<dbReference type="InterPro" id="IPR028366">
    <property type="entry name" value="PhoU"/>
</dbReference>
<comment type="subcellular location">
    <subcellularLocation>
        <location evidence="1 8">Cytoplasm</location>
    </subcellularLocation>
</comment>